<proteinExistence type="predicted"/>
<dbReference type="Proteomes" id="UP000294958">
    <property type="component" value="Unassembled WGS sequence"/>
</dbReference>
<gene>
    <name evidence="2" type="ORF">BG36_20675</name>
    <name evidence="3" type="ORF">DES43_11573</name>
</gene>
<dbReference type="PATRIC" id="fig|69279.3.peg.1074"/>
<keyword evidence="5" id="KW-1185">Reference proteome</keyword>
<dbReference type="Pfam" id="PF04214">
    <property type="entry name" value="DUF411"/>
    <property type="match status" value="1"/>
</dbReference>
<reference evidence="2 4" key="1">
    <citation type="submission" date="2014-02" db="EMBL/GenBank/DDBJ databases">
        <title>Aquamicrobium defluvii Genome sequencing.</title>
        <authorList>
            <person name="Wang X."/>
        </authorList>
    </citation>
    <scope>NUCLEOTIDE SEQUENCE [LARGE SCALE GENOMIC DNA]</scope>
    <source>
        <strain evidence="2 4">W13Z1</strain>
    </source>
</reference>
<keyword evidence="1" id="KW-0732">Signal</keyword>
<evidence type="ECO:0000313" key="5">
    <source>
        <dbReference type="Proteomes" id="UP000294958"/>
    </source>
</evidence>
<name>A0A011UUK8_9HYPH</name>
<dbReference type="STRING" id="69279.BG36_20675"/>
<reference evidence="3 5" key="2">
    <citation type="submission" date="2019-03" db="EMBL/GenBank/DDBJ databases">
        <title>Genomic Encyclopedia of Type Strains, Phase IV (KMG-IV): sequencing the most valuable type-strain genomes for metagenomic binning, comparative biology and taxonomic classification.</title>
        <authorList>
            <person name="Goeker M."/>
        </authorList>
    </citation>
    <scope>NUCLEOTIDE SEQUENCE [LARGE SCALE GENOMIC DNA]</scope>
    <source>
        <strain evidence="3 5">DSM 11603</strain>
    </source>
</reference>
<evidence type="ECO:0000256" key="1">
    <source>
        <dbReference type="SAM" id="SignalP"/>
    </source>
</evidence>
<dbReference type="OrthoDB" id="14727at2"/>
<dbReference type="AlphaFoldDB" id="A0A011UUK8"/>
<dbReference type="RefSeq" id="WP_035024306.1">
    <property type="nucleotide sequence ID" value="NZ_KK073880.1"/>
</dbReference>
<protein>
    <submittedName>
        <fullName evidence="2">CopG family transcriptional regulator</fullName>
    </submittedName>
</protein>
<sequence>MSTLNRRTVLGLTVAGLGSLLFARHAVAAQPAVDVARSPGCGCCGAWIGHMRAEGFTVRDRLTDDLAPLKSRLGVPADLQSCHTAMVDGYVIEGHVPAREVRRLLAERPSATGLAVPGMPMGSPGMETGGAADPYEVLLFGAERQSVFARY</sequence>
<evidence type="ECO:0000313" key="3">
    <source>
        <dbReference type="EMBL" id="TDR34304.1"/>
    </source>
</evidence>
<evidence type="ECO:0000313" key="4">
    <source>
        <dbReference type="Proteomes" id="UP000019849"/>
    </source>
</evidence>
<dbReference type="HOGENOM" id="CLU_112034_0_0_5"/>
<accession>A0A011UUK8</accession>
<dbReference type="InterPro" id="IPR006311">
    <property type="entry name" value="TAT_signal"/>
</dbReference>
<dbReference type="EMBL" id="JENY01000006">
    <property type="protein sequence ID" value="EXL09558.1"/>
    <property type="molecule type" value="Genomic_DNA"/>
</dbReference>
<evidence type="ECO:0000313" key="2">
    <source>
        <dbReference type="EMBL" id="EXL09558.1"/>
    </source>
</evidence>
<feature type="signal peptide" evidence="1">
    <location>
        <begin position="1"/>
        <end position="28"/>
    </location>
</feature>
<dbReference type="PROSITE" id="PS51318">
    <property type="entry name" value="TAT"/>
    <property type="match status" value="1"/>
</dbReference>
<organism evidence="2 4">
    <name type="scientific">Aquamicrobium defluvii</name>
    <dbReference type="NCBI Taxonomy" id="69279"/>
    <lineage>
        <taxon>Bacteria</taxon>
        <taxon>Pseudomonadati</taxon>
        <taxon>Pseudomonadota</taxon>
        <taxon>Alphaproteobacteria</taxon>
        <taxon>Hyphomicrobiales</taxon>
        <taxon>Phyllobacteriaceae</taxon>
        <taxon>Aquamicrobium</taxon>
    </lineage>
</organism>
<dbReference type="eggNOG" id="COG3019">
    <property type="taxonomic scope" value="Bacteria"/>
</dbReference>
<comment type="caution">
    <text evidence="2">The sequence shown here is derived from an EMBL/GenBank/DDBJ whole genome shotgun (WGS) entry which is preliminary data.</text>
</comment>
<dbReference type="InterPro" id="IPR007332">
    <property type="entry name" value="DUF411"/>
</dbReference>
<dbReference type="Proteomes" id="UP000019849">
    <property type="component" value="Unassembled WGS sequence"/>
</dbReference>
<feature type="chain" id="PRO_5044537337" evidence="1">
    <location>
        <begin position="29"/>
        <end position="151"/>
    </location>
</feature>
<dbReference type="EMBL" id="SNZF01000015">
    <property type="protein sequence ID" value="TDR34304.1"/>
    <property type="molecule type" value="Genomic_DNA"/>
</dbReference>